<dbReference type="AlphaFoldDB" id="A0AAV1KTY9"/>
<dbReference type="SUPFAM" id="SSF52540">
    <property type="entry name" value="P-loop containing nucleoside triphosphate hydrolases"/>
    <property type="match status" value="1"/>
</dbReference>
<dbReference type="Pfam" id="PF01715">
    <property type="entry name" value="IPPT"/>
    <property type="match status" value="2"/>
</dbReference>
<keyword evidence="3" id="KW-0547">Nucleotide-binding</keyword>
<keyword evidence="2" id="KW-0808">Transferase</keyword>
<comment type="similarity">
    <text evidence="1">Belongs to the IPP transferase family.</text>
</comment>
<gene>
    <name evidence="6" type="ORF">PARMNEM_LOCUS7449</name>
</gene>
<accession>A0AAV1KTY9</accession>
<dbReference type="EMBL" id="CAVLGL010000080">
    <property type="protein sequence ID" value="CAK1586505.1"/>
    <property type="molecule type" value="Genomic_DNA"/>
</dbReference>
<comment type="caution">
    <text evidence="6">The sequence shown here is derived from an EMBL/GenBank/DDBJ whole genome shotgun (WGS) entry which is preliminary data.</text>
</comment>
<protein>
    <submittedName>
        <fullName evidence="6">Uncharacterized protein</fullName>
    </submittedName>
</protein>
<dbReference type="GO" id="GO:0052381">
    <property type="term" value="F:tRNA dimethylallyltransferase activity"/>
    <property type="evidence" value="ECO:0007669"/>
    <property type="project" value="TreeGrafter"/>
</dbReference>
<dbReference type="InterPro" id="IPR027417">
    <property type="entry name" value="P-loop_NTPase"/>
</dbReference>
<proteinExistence type="inferred from homology"/>
<keyword evidence="4" id="KW-0067">ATP-binding</keyword>
<name>A0AAV1KTY9_9NEOP</name>
<sequence length="200" mass="23260">MLKDENSDESDTFTMVIWIYKGLDIVTAKASRQERELVTHHLLDILEPSQMFTVVDFRNRALKLIQNLTERGKVPIIVGGTNYYIESIVYKILVEDMNDSDALLWDKSKRKRDFDDVEESDELQPKKHATDVSDTNTEIPVCKTNELNEMKADDIDKEKLKDDVDNEKKFTNEEIHAKLKAIDPVMASRLHPNNRRKVLR</sequence>
<dbReference type="Proteomes" id="UP001314205">
    <property type="component" value="Unassembled WGS sequence"/>
</dbReference>
<dbReference type="GO" id="GO:0005524">
    <property type="term" value="F:ATP binding"/>
    <property type="evidence" value="ECO:0007669"/>
    <property type="project" value="UniProtKB-KW"/>
</dbReference>
<evidence type="ECO:0000313" key="7">
    <source>
        <dbReference type="Proteomes" id="UP001314205"/>
    </source>
</evidence>
<evidence type="ECO:0000256" key="5">
    <source>
        <dbReference type="SAM" id="MobiDB-lite"/>
    </source>
</evidence>
<dbReference type="Gene3D" id="1.10.20.140">
    <property type="match status" value="1"/>
</dbReference>
<evidence type="ECO:0000256" key="4">
    <source>
        <dbReference type="ARBA" id="ARBA00022840"/>
    </source>
</evidence>
<dbReference type="PANTHER" id="PTHR11088">
    <property type="entry name" value="TRNA DIMETHYLALLYLTRANSFERASE"/>
    <property type="match status" value="1"/>
</dbReference>
<feature type="region of interest" description="Disordered" evidence="5">
    <location>
        <begin position="115"/>
        <end position="135"/>
    </location>
</feature>
<evidence type="ECO:0000256" key="3">
    <source>
        <dbReference type="ARBA" id="ARBA00022741"/>
    </source>
</evidence>
<evidence type="ECO:0000256" key="1">
    <source>
        <dbReference type="ARBA" id="ARBA00005842"/>
    </source>
</evidence>
<evidence type="ECO:0000313" key="6">
    <source>
        <dbReference type="EMBL" id="CAK1586505.1"/>
    </source>
</evidence>
<dbReference type="InterPro" id="IPR039657">
    <property type="entry name" value="Dimethylallyltransferase"/>
</dbReference>
<dbReference type="PANTHER" id="PTHR11088:SF89">
    <property type="entry name" value="TRNA DIMETHYLALLYLTRANSFERASE"/>
    <property type="match status" value="1"/>
</dbReference>
<reference evidence="6 7" key="1">
    <citation type="submission" date="2023-11" db="EMBL/GenBank/DDBJ databases">
        <authorList>
            <person name="Hedman E."/>
            <person name="Englund M."/>
            <person name="Stromberg M."/>
            <person name="Nyberg Akerstrom W."/>
            <person name="Nylinder S."/>
            <person name="Jareborg N."/>
            <person name="Kallberg Y."/>
            <person name="Kronander E."/>
        </authorList>
    </citation>
    <scope>NUCLEOTIDE SEQUENCE [LARGE SCALE GENOMIC DNA]</scope>
</reference>
<keyword evidence="7" id="KW-1185">Reference proteome</keyword>
<dbReference type="Gene3D" id="3.40.50.300">
    <property type="entry name" value="P-loop containing nucleotide triphosphate hydrolases"/>
    <property type="match status" value="1"/>
</dbReference>
<organism evidence="6 7">
    <name type="scientific">Parnassius mnemosyne</name>
    <name type="common">clouded apollo</name>
    <dbReference type="NCBI Taxonomy" id="213953"/>
    <lineage>
        <taxon>Eukaryota</taxon>
        <taxon>Metazoa</taxon>
        <taxon>Ecdysozoa</taxon>
        <taxon>Arthropoda</taxon>
        <taxon>Hexapoda</taxon>
        <taxon>Insecta</taxon>
        <taxon>Pterygota</taxon>
        <taxon>Neoptera</taxon>
        <taxon>Endopterygota</taxon>
        <taxon>Lepidoptera</taxon>
        <taxon>Glossata</taxon>
        <taxon>Ditrysia</taxon>
        <taxon>Papilionoidea</taxon>
        <taxon>Papilionidae</taxon>
        <taxon>Parnassiinae</taxon>
        <taxon>Parnassini</taxon>
        <taxon>Parnassius</taxon>
        <taxon>Driopa</taxon>
    </lineage>
</organism>
<dbReference type="GO" id="GO:0006400">
    <property type="term" value="P:tRNA modification"/>
    <property type="evidence" value="ECO:0007669"/>
    <property type="project" value="TreeGrafter"/>
</dbReference>
<evidence type="ECO:0000256" key="2">
    <source>
        <dbReference type="ARBA" id="ARBA00022679"/>
    </source>
</evidence>
<dbReference type="GO" id="GO:0005739">
    <property type="term" value="C:mitochondrion"/>
    <property type="evidence" value="ECO:0007669"/>
    <property type="project" value="TreeGrafter"/>
</dbReference>